<dbReference type="InterPro" id="IPR012338">
    <property type="entry name" value="Beta-lactam/transpept-like"/>
</dbReference>
<evidence type="ECO:0000256" key="6">
    <source>
        <dbReference type="ARBA" id="ARBA00023316"/>
    </source>
</evidence>
<evidence type="ECO:0000256" key="3">
    <source>
        <dbReference type="ARBA" id="ARBA00022801"/>
    </source>
</evidence>
<evidence type="ECO:0000259" key="9">
    <source>
        <dbReference type="Pfam" id="PF00768"/>
    </source>
</evidence>
<dbReference type="InterPro" id="IPR001967">
    <property type="entry name" value="Peptidase_S11_N"/>
</dbReference>
<sequence length="424" mass="44370">MNLVGAMGKVARGLARGRLAGIAGAALLLGVLPSAASAQIGSARYSAVVMEPRTGNLLIADNPDELRHPASLTKMMTLYMLFDAIRAGHISLDTPLVMSPTAASKPPSKLGIPVGRAITVEQAIYALVTKSANDVASLLGETLGGGDEFRFAQMMTLRARAIGMSRTTFRNASGLPDVEQVSTARDMATLGRRLQQDFPERYHYFGTREVRVGSISLRSHNRMLDSYEGADGLKTGYVDASGFNIVTSARRENVRLIVSVFGGSSWTERDRQAASLLDRGFSQMGVDGTGRVLMASNNGRAAVAAAAVAAGTTAAVASRRNRGVSLMARAEAAPVTLRGGRARLVSATVAAPARAAVPPARVGAVRPAAARPQPARGRTTIAAAPARRARPVVEQGDGGPVRAAAPRVLRTAPRAAPPRKPGQR</sequence>
<dbReference type="EMBL" id="RFLX01000035">
    <property type="protein sequence ID" value="RMI17217.1"/>
    <property type="molecule type" value="Genomic_DNA"/>
</dbReference>
<reference evidence="10 11" key="1">
    <citation type="submission" date="2018-10" db="EMBL/GenBank/DDBJ databases">
        <title>Roseomonas sp. nov., isolated from feces of Tibetan antelopes in the Qinghai-Tibet plateau, China.</title>
        <authorList>
            <person name="Tian Z."/>
        </authorList>
    </citation>
    <scope>NUCLEOTIDE SEQUENCE [LARGE SCALE GENOMIC DNA]</scope>
    <source>
        <strain evidence="10 11">Z23</strain>
    </source>
</reference>
<dbReference type="InterPro" id="IPR018044">
    <property type="entry name" value="Peptidase_S11"/>
</dbReference>
<comment type="caution">
    <text evidence="10">The sequence shown here is derived from an EMBL/GenBank/DDBJ whole genome shotgun (WGS) entry which is preliminary data.</text>
</comment>
<dbReference type="Gene3D" id="3.40.710.10">
    <property type="entry name" value="DD-peptidase/beta-lactamase superfamily"/>
    <property type="match status" value="1"/>
</dbReference>
<evidence type="ECO:0000313" key="11">
    <source>
        <dbReference type="Proteomes" id="UP000274097"/>
    </source>
</evidence>
<evidence type="ECO:0000256" key="1">
    <source>
        <dbReference type="ARBA" id="ARBA00007164"/>
    </source>
</evidence>
<keyword evidence="4" id="KW-0133">Cell shape</keyword>
<evidence type="ECO:0000256" key="5">
    <source>
        <dbReference type="ARBA" id="ARBA00022984"/>
    </source>
</evidence>
<keyword evidence="5" id="KW-0573">Peptidoglycan synthesis</keyword>
<keyword evidence="2" id="KW-0732">Signal</keyword>
<dbReference type="PANTHER" id="PTHR21581">
    <property type="entry name" value="D-ALANYL-D-ALANINE CARBOXYPEPTIDASE"/>
    <property type="match status" value="1"/>
</dbReference>
<dbReference type="RefSeq" id="WP_122140194.1">
    <property type="nucleotide sequence ID" value="NZ_RFLX01000035.1"/>
</dbReference>
<accession>A0ABX9VEB0</accession>
<gene>
    <name evidence="10" type="ORF">EBE87_23580</name>
</gene>
<feature type="region of interest" description="Disordered" evidence="8">
    <location>
        <begin position="365"/>
        <end position="424"/>
    </location>
</feature>
<name>A0ABX9VEB0_9PROT</name>
<evidence type="ECO:0000256" key="8">
    <source>
        <dbReference type="SAM" id="MobiDB-lite"/>
    </source>
</evidence>
<keyword evidence="3" id="KW-0378">Hydrolase</keyword>
<feature type="compositionally biased region" description="Low complexity" evidence="8">
    <location>
        <begin position="400"/>
        <end position="414"/>
    </location>
</feature>
<dbReference type="SUPFAM" id="SSF56601">
    <property type="entry name" value="beta-lactamase/transpeptidase-like"/>
    <property type="match status" value="1"/>
</dbReference>
<feature type="domain" description="Peptidase S11 D-alanyl-D-alanine carboxypeptidase A N-terminal" evidence="9">
    <location>
        <begin position="45"/>
        <end position="263"/>
    </location>
</feature>
<keyword evidence="10" id="KW-0645">Protease</keyword>
<keyword evidence="6" id="KW-0961">Cell wall biogenesis/degradation</keyword>
<keyword evidence="10" id="KW-0121">Carboxypeptidase</keyword>
<comment type="similarity">
    <text evidence="1 7">Belongs to the peptidase S11 family.</text>
</comment>
<dbReference type="GO" id="GO:0004180">
    <property type="term" value="F:carboxypeptidase activity"/>
    <property type="evidence" value="ECO:0007669"/>
    <property type="project" value="UniProtKB-KW"/>
</dbReference>
<evidence type="ECO:0000256" key="7">
    <source>
        <dbReference type="RuleBase" id="RU004016"/>
    </source>
</evidence>
<evidence type="ECO:0000313" key="10">
    <source>
        <dbReference type="EMBL" id="RMI17217.1"/>
    </source>
</evidence>
<evidence type="ECO:0000256" key="2">
    <source>
        <dbReference type="ARBA" id="ARBA00022729"/>
    </source>
</evidence>
<dbReference type="Proteomes" id="UP000274097">
    <property type="component" value="Unassembled WGS sequence"/>
</dbReference>
<evidence type="ECO:0000256" key="4">
    <source>
        <dbReference type="ARBA" id="ARBA00022960"/>
    </source>
</evidence>
<proteinExistence type="inferred from homology"/>
<dbReference type="PRINTS" id="PR00725">
    <property type="entry name" value="DADACBPTASE1"/>
</dbReference>
<dbReference type="PANTHER" id="PTHR21581:SF6">
    <property type="entry name" value="TRAFFICKING PROTEIN PARTICLE COMPLEX SUBUNIT 12"/>
    <property type="match status" value="1"/>
</dbReference>
<keyword evidence="11" id="KW-1185">Reference proteome</keyword>
<dbReference type="Pfam" id="PF00768">
    <property type="entry name" value="Peptidase_S11"/>
    <property type="match status" value="1"/>
</dbReference>
<protein>
    <submittedName>
        <fullName evidence="10">D-alanyl-D-alanine carboxypeptidase</fullName>
    </submittedName>
</protein>
<feature type="compositionally biased region" description="Low complexity" evidence="8">
    <location>
        <begin position="365"/>
        <end position="386"/>
    </location>
</feature>
<feature type="compositionally biased region" description="Pro residues" evidence="8">
    <location>
        <begin position="415"/>
        <end position="424"/>
    </location>
</feature>
<organism evidence="10 11">
    <name type="scientific">Teichococcus wenyumeiae</name>
    <dbReference type="NCBI Taxonomy" id="2478470"/>
    <lineage>
        <taxon>Bacteria</taxon>
        <taxon>Pseudomonadati</taxon>
        <taxon>Pseudomonadota</taxon>
        <taxon>Alphaproteobacteria</taxon>
        <taxon>Acetobacterales</taxon>
        <taxon>Roseomonadaceae</taxon>
        <taxon>Roseomonas</taxon>
    </lineage>
</organism>